<comment type="subcellular location">
    <subcellularLocation>
        <location evidence="1">Cell membrane</location>
        <topology evidence="1">Multi-pass membrane protein</topology>
    </subcellularLocation>
</comment>
<dbReference type="Pfam" id="PF00001">
    <property type="entry name" value="7tm_1"/>
    <property type="match status" value="1"/>
</dbReference>
<evidence type="ECO:0000256" key="6">
    <source>
        <dbReference type="ARBA" id="ARBA00023136"/>
    </source>
</evidence>
<dbReference type="PROSITE" id="PS50262">
    <property type="entry name" value="G_PROTEIN_RECEP_F1_2"/>
    <property type="match status" value="1"/>
</dbReference>
<dbReference type="GO" id="GO:0004930">
    <property type="term" value="F:G protein-coupled receptor activity"/>
    <property type="evidence" value="ECO:0007669"/>
    <property type="project" value="UniProtKB-KW"/>
</dbReference>
<evidence type="ECO:0000256" key="2">
    <source>
        <dbReference type="ARBA" id="ARBA00022475"/>
    </source>
</evidence>
<feature type="transmembrane region" description="Helical" evidence="11">
    <location>
        <begin position="290"/>
        <end position="312"/>
    </location>
</feature>
<evidence type="ECO:0000256" key="9">
    <source>
        <dbReference type="RuleBase" id="RU000688"/>
    </source>
</evidence>
<keyword evidence="2" id="KW-1003">Cell membrane</keyword>
<evidence type="ECO:0000259" key="12">
    <source>
        <dbReference type="PROSITE" id="PS50262"/>
    </source>
</evidence>
<feature type="transmembrane region" description="Helical" evidence="11">
    <location>
        <begin position="22"/>
        <end position="47"/>
    </location>
</feature>
<name>A0A914AD56_PATMI</name>
<keyword evidence="3 9" id="KW-0812">Transmembrane</keyword>
<keyword evidence="14" id="KW-1185">Reference proteome</keyword>
<feature type="domain" description="G-protein coupled receptors family 1 profile" evidence="12">
    <location>
        <begin position="38"/>
        <end position="310"/>
    </location>
</feature>
<evidence type="ECO:0000313" key="13">
    <source>
        <dbReference type="EnsemblMetazoa" id="XP_038061678.1"/>
    </source>
</evidence>
<dbReference type="Proteomes" id="UP000887568">
    <property type="component" value="Unplaced"/>
</dbReference>
<feature type="transmembrane region" description="Helical" evidence="11">
    <location>
        <begin position="261"/>
        <end position="284"/>
    </location>
</feature>
<dbReference type="Gene3D" id="1.20.1070.10">
    <property type="entry name" value="Rhodopsin 7-helix transmembrane proteins"/>
    <property type="match status" value="1"/>
</dbReference>
<feature type="transmembrane region" description="Helical" evidence="11">
    <location>
        <begin position="100"/>
        <end position="123"/>
    </location>
</feature>
<evidence type="ECO:0000256" key="1">
    <source>
        <dbReference type="ARBA" id="ARBA00004651"/>
    </source>
</evidence>
<dbReference type="PANTHER" id="PTHR24228:SF72">
    <property type="entry name" value="G-PROTEIN COUPLED RECEPTORS FAMILY 1 PROFILE DOMAIN-CONTAINING PROTEIN"/>
    <property type="match status" value="1"/>
</dbReference>
<dbReference type="PRINTS" id="PR00237">
    <property type="entry name" value="GPCRRHODOPSN"/>
</dbReference>
<dbReference type="GeneID" id="119732291"/>
<dbReference type="InterPro" id="IPR017452">
    <property type="entry name" value="GPCR_Rhodpsn_7TM"/>
</dbReference>
<dbReference type="AlphaFoldDB" id="A0A914AD56"/>
<keyword evidence="8 9" id="KW-0807">Transducer</keyword>
<comment type="similarity">
    <text evidence="9">Belongs to the G-protein coupled receptor 1 family.</text>
</comment>
<accession>A0A914AD56</accession>
<dbReference type="SMART" id="SM01381">
    <property type="entry name" value="7TM_GPCR_Srsx"/>
    <property type="match status" value="1"/>
</dbReference>
<dbReference type="SUPFAM" id="SSF81321">
    <property type="entry name" value="Family A G protein-coupled receptor-like"/>
    <property type="match status" value="1"/>
</dbReference>
<feature type="region of interest" description="Disordered" evidence="10">
    <location>
        <begin position="209"/>
        <end position="247"/>
    </location>
</feature>
<feature type="transmembrane region" description="Helical" evidence="11">
    <location>
        <begin position="144"/>
        <end position="167"/>
    </location>
</feature>
<feature type="compositionally biased region" description="Polar residues" evidence="10">
    <location>
        <begin position="231"/>
        <end position="247"/>
    </location>
</feature>
<dbReference type="InterPro" id="IPR000276">
    <property type="entry name" value="GPCR_Rhodpsn"/>
</dbReference>
<keyword evidence="4 11" id="KW-1133">Transmembrane helix</keyword>
<evidence type="ECO:0000313" key="14">
    <source>
        <dbReference type="Proteomes" id="UP000887568"/>
    </source>
</evidence>
<evidence type="ECO:0000256" key="3">
    <source>
        <dbReference type="ARBA" id="ARBA00022692"/>
    </source>
</evidence>
<protein>
    <recommendedName>
        <fullName evidence="12">G-protein coupled receptors family 1 profile domain-containing protein</fullName>
    </recommendedName>
</protein>
<dbReference type="GO" id="GO:0005886">
    <property type="term" value="C:plasma membrane"/>
    <property type="evidence" value="ECO:0007669"/>
    <property type="project" value="UniProtKB-SubCell"/>
</dbReference>
<evidence type="ECO:0000256" key="10">
    <source>
        <dbReference type="SAM" id="MobiDB-lite"/>
    </source>
</evidence>
<organism evidence="13 14">
    <name type="scientific">Patiria miniata</name>
    <name type="common">Bat star</name>
    <name type="synonym">Asterina miniata</name>
    <dbReference type="NCBI Taxonomy" id="46514"/>
    <lineage>
        <taxon>Eukaryota</taxon>
        <taxon>Metazoa</taxon>
        <taxon>Echinodermata</taxon>
        <taxon>Eleutherozoa</taxon>
        <taxon>Asterozoa</taxon>
        <taxon>Asteroidea</taxon>
        <taxon>Valvatacea</taxon>
        <taxon>Valvatida</taxon>
        <taxon>Asterinidae</taxon>
        <taxon>Patiria</taxon>
    </lineage>
</organism>
<evidence type="ECO:0000256" key="8">
    <source>
        <dbReference type="ARBA" id="ARBA00023224"/>
    </source>
</evidence>
<evidence type="ECO:0000256" key="5">
    <source>
        <dbReference type="ARBA" id="ARBA00023040"/>
    </source>
</evidence>
<dbReference type="PANTHER" id="PTHR24228">
    <property type="entry name" value="B2 BRADYKININ RECEPTOR/ANGIOTENSIN II RECEPTOR"/>
    <property type="match status" value="1"/>
</dbReference>
<evidence type="ECO:0000256" key="11">
    <source>
        <dbReference type="SAM" id="Phobius"/>
    </source>
</evidence>
<keyword evidence="6 11" id="KW-0472">Membrane</keyword>
<dbReference type="RefSeq" id="XP_038061678.1">
    <property type="nucleotide sequence ID" value="XM_038205750.1"/>
</dbReference>
<feature type="transmembrane region" description="Helical" evidence="11">
    <location>
        <begin position="173"/>
        <end position="195"/>
    </location>
</feature>
<dbReference type="OrthoDB" id="10044919at2759"/>
<evidence type="ECO:0000256" key="4">
    <source>
        <dbReference type="ARBA" id="ARBA00022989"/>
    </source>
</evidence>
<dbReference type="PROSITE" id="PS00237">
    <property type="entry name" value="G_PROTEIN_RECEP_F1_1"/>
    <property type="match status" value="1"/>
</dbReference>
<dbReference type="EnsemblMetazoa" id="XM_038205750.1">
    <property type="protein sequence ID" value="XP_038061678.1"/>
    <property type="gene ID" value="LOC119732291"/>
</dbReference>
<reference evidence="13" key="1">
    <citation type="submission" date="2022-11" db="UniProtKB">
        <authorList>
            <consortium name="EnsemblMetazoa"/>
        </authorList>
    </citation>
    <scope>IDENTIFICATION</scope>
</reference>
<evidence type="ECO:0000256" key="7">
    <source>
        <dbReference type="ARBA" id="ARBA00023170"/>
    </source>
</evidence>
<proteinExistence type="inferred from homology"/>
<sequence length="354" mass="39508">MDDVNSTSESSQSDVPVNGHTVFLYVLYGIAFIVGTIGNSLVILAVLLSKKLRTTTNAFVVNLSVADLLTCLVLSVNVALGALDKRALMVSGRPWEWDGYGLGFILLTTLGCSIITLMCIALNRWLLITRPLTTYRNVYTPRKIAVYLVCAWVIPLVFTFIVVLRLMTRHVSVAFAIAMFPIPLILIIACYVLIWRRINRQVRSMACSSPTPEELTTHIPTKTQLDDNPGPSDSTQPRSQPALTTGNDQLSRHQVQITKNMCYVVCAFVLCVGPYAVFLCLQLINLKLKIGTEYAFTVLLCNSCINPLIYATKHRDFKTVFRCIVRRQWDDIPEPSDVLKALRRSKCCGRSNNA</sequence>
<keyword evidence="7 9" id="KW-0675">Receptor</keyword>
<feature type="transmembrane region" description="Helical" evidence="11">
    <location>
        <begin position="59"/>
        <end position="80"/>
    </location>
</feature>
<dbReference type="CDD" id="cd00637">
    <property type="entry name" value="7tm_classA_rhodopsin-like"/>
    <property type="match status" value="1"/>
</dbReference>
<keyword evidence="5 9" id="KW-0297">G-protein coupled receptor</keyword>